<dbReference type="eggNOG" id="COG0624">
    <property type="taxonomic scope" value="Bacteria"/>
</dbReference>
<dbReference type="AlphaFoldDB" id="A0A0T6LK24"/>
<dbReference type="EMBL" id="LLZU01000039">
    <property type="protein sequence ID" value="KRV46455.1"/>
    <property type="molecule type" value="Genomic_DNA"/>
</dbReference>
<organism evidence="7 8">
    <name type="scientific">Wenjunlia vitaminophila</name>
    <name type="common">Streptomyces vitaminophilus</name>
    <dbReference type="NCBI Taxonomy" id="76728"/>
    <lineage>
        <taxon>Bacteria</taxon>
        <taxon>Bacillati</taxon>
        <taxon>Actinomycetota</taxon>
        <taxon>Actinomycetes</taxon>
        <taxon>Kitasatosporales</taxon>
        <taxon>Streptomycetaceae</taxon>
        <taxon>Wenjunlia</taxon>
    </lineage>
</organism>
<dbReference type="GO" id="GO:0046872">
    <property type="term" value="F:metal ion binding"/>
    <property type="evidence" value="ECO:0007669"/>
    <property type="project" value="UniProtKB-KW"/>
</dbReference>
<dbReference type="CDD" id="cd08659">
    <property type="entry name" value="M20_ArgE_DapE-like"/>
    <property type="match status" value="1"/>
</dbReference>
<dbReference type="SUPFAM" id="SSF55031">
    <property type="entry name" value="Bacterial exopeptidase dimerisation domain"/>
    <property type="match status" value="1"/>
</dbReference>
<comment type="similarity">
    <text evidence="2">Belongs to the peptidase M20A family.</text>
</comment>
<dbReference type="InterPro" id="IPR011650">
    <property type="entry name" value="Peptidase_M20_dimer"/>
</dbReference>
<dbReference type="RefSeq" id="WP_018386539.1">
    <property type="nucleotide sequence ID" value="NZ_LLZU01000039.1"/>
</dbReference>
<name>A0A0T6LK24_WENVI</name>
<evidence type="ECO:0000256" key="1">
    <source>
        <dbReference type="ARBA" id="ARBA00001947"/>
    </source>
</evidence>
<evidence type="ECO:0000256" key="5">
    <source>
        <dbReference type="ARBA" id="ARBA00022833"/>
    </source>
</evidence>
<proteinExistence type="inferred from homology"/>
<dbReference type="STRING" id="76728.AQ490_11185"/>
<keyword evidence="4" id="KW-0378">Hydrolase</keyword>
<keyword evidence="3" id="KW-0479">Metal-binding</keyword>
<evidence type="ECO:0000256" key="3">
    <source>
        <dbReference type="ARBA" id="ARBA00022723"/>
    </source>
</evidence>
<keyword evidence="5" id="KW-0862">Zinc</keyword>
<protein>
    <submittedName>
        <fullName evidence="7">Acetylornithine deacetylase</fullName>
    </submittedName>
</protein>
<comment type="caution">
    <text evidence="7">The sequence shown here is derived from an EMBL/GenBank/DDBJ whole genome shotgun (WGS) entry which is preliminary data.</text>
</comment>
<dbReference type="Gene3D" id="3.30.70.360">
    <property type="match status" value="1"/>
</dbReference>
<feature type="domain" description="Peptidase M20 dimerisation" evidence="6">
    <location>
        <begin position="170"/>
        <end position="267"/>
    </location>
</feature>
<evidence type="ECO:0000259" key="6">
    <source>
        <dbReference type="Pfam" id="PF07687"/>
    </source>
</evidence>
<dbReference type="SUPFAM" id="SSF53187">
    <property type="entry name" value="Zn-dependent exopeptidases"/>
    <property type="match status" value="1"/>
</dbReference>
<dbReference type="Proteomes" id="UP000050867">
    <property type="component" value="Unassembled WGS sequence"/>
</dbReference>
<evidence type="ECO:0000313" key="8">
    <source>
        <dbReference type="Proteomes" id="UP000050867"/>
    </source>
</evidence>
<comment type="cofactor">
    <cofactor evidence="1">
        <name>Zn(2+)</name>
        <dbReference type="ChEBI" id="CHEBI:29105"/>
    </cofactor>
</comment>
<sequence>MTDVVDLTRRLVRLNTVDRDEGHAHDILGPLLEEAGFTVRTFEHLPGRGSLVAEWATDTEVAPLCLSGHVDTVPLGAQSWQHDPFAGDIDGDRLHGRGASDMKAGVAAIVRAAVGAAGEGRPRRAGLRLVLTAAEETGALGARHLRTALHRCRSGPLLIAEPTANTIVHGHKGALWLEARASGVTAHGSTPHLGDNALYKLARAVTRLESLTFPVAPHPVMGAPTLNTATFQAGLNPNSVPDQARATVDVRTVAGQEHAEVIAELTRRTGPDISYTTLLDLPPVWTEPDDEWVRGVSGVVSDVTGSRTHRPQAATFFTDAAVLTPLLGSVPTLICGPGQPELAHATDEWCSVTKIQESVTIYERIIRAWCGL</sequence>
<dbReference type="InterPro" id="IPR002933">
    <property type="entry name" value="Peptidase_M20"/>
</dbReference>
<dbReference type="Pfam" id="PF07687">
    <property type="entry name" value="M20_dimer"/>
    <property type="match status" value="1"/>
</dbReference>
<dbReference type="Gene3D" id="3.40.630.10">
    <property type="entry name" value="Zn peptidases"/>
    <property type="match status" value="2"/>
</dbReference>
<evidence type="ECO:0000256" key="4">
    <source>
        <dbReference type="ARBA" id="ARBA00022801"/>
    </source>
</evidence>
<dbReference type="PANTHER" id="PTHR43808">
    <property type="entry name" value="ACETYLORNITHINE DEACETYLASE"/>
    <property type="match status" value="1"/>
</dbReference>
<gene>
    <name evidence="7" type="ORF">AQ490_11185</name>
</gene>
<accession>A0A0T6LK24</accession>
<dbReference type="InterPro" id="IPR050072">
    <property type="entry name" value="Peptidase_M20A"/>
</dbReference>
<evidence type="ECO:0000313" key="7">
    <source>
        <dbReference type="EMBL" id="KRV46455.1"/>
    </source>
</evidence>
<reference evidence="7 8" key="1">
    <citation type="submission" date="2015-10" db="EMBL/GenBank/DDBJ databases">
        <title>Draft genome sequence of pyrrolomycin-producing Streptomyces vitaminophilus.</title>
        <authorList>
            <person name="Graham D.E."/>
            <person name="Mahan K.M."/>
            <person name="Klingeman D.M."/>
            <person name="Hettich R.L."/>
            <person name="Parry R.J."/>
        </authorList>
    </citation>
    <scope>NUCLEOTIDE SEQUENCE [LARGE SCALE GENOMIC DNA]</scope>
    <source>
        <strain evidence="7 8">ATCC 31673</strain>
    </source>
</reference>
<dbReference type="PANTHER" id="PTHR43808:SF8">
    <property type="entry name" value="PEPTIDASE M20 DIMERISATION DOMAIN-CONTAINING PROTEIN"/>
    <property type="match status" value="1"/>
</dbReference>
<keyword evidence="8" id="KW-1185">Reference proteome</keyword>
<dbReference type="GO" id="GO:0016787">
    <property type="term" value="F:hydrolase activity"/>
    <property type="evidence" value="ECO:0007669"/>
    <property type="project" value="UniProtKB-KW"/>
</dbReference>
<dbReference type="InterPro" id="IPR036264">
    <property type="entry name" value="Bact_exopeptidase_dim_dom"/>
</dbReference>
<dbReference type="Pfam" id="PF01546">
    <property type="entry name" value="Peptidase_M20"/>
    <property type="match status" value="1"/>
</dbReference>
<evidence type="ECO:0000256" key="2">
    <source>
        <dbReference type="ARBA" id="ARBA00006247"/>
    </source>
</evidence>
<dbReference type="OrthoDB" id="7055905at2"/>